<sequence length="140" mass="16393">MSFEIQEEYYVPPEVLFNAFSDAYTLTRLSRGSLAEVDLKVGGKFTLFSGSIHGEFVKIDKPNKIIQKWKFKDWNDLDYSQVTVEFIPIKENHTLLKLRHENIPQTNKYNEGGILERCKSGWVENYLRNIEMVLGYPKKK</sequence>
<reference evidence="5 6" key="1">
    <citation type="journal article" date="2014" name="BMC Biol.">
        <title>A comprehensive evaluation of rodent malaria parasite genomes and gene expression.</title>
        <authorList>
            <person name="Otto T.D."/>
            <person name="Bohme U."/>
            <person name="Jackson A.P."/>
            <person name="Hunt M."/>
            <person name="Franke-Fayard B."/>
            <person name="Hoeijmakers W.A."/>
            <person name="Religa A.A."/>
            <person name="Robertson L."/>
            <person name="Sanders M."/>
            <person name="Ogun S.A."/>
            <person name="Cunningham D."/>
            <person name="Erhart A."/>
            <person name="Billker O."/>
            <person name="Khan S.M."/>
            <person name="Stunnenberg H.G."/>
            <person name="Langhorne J."/>
            <person name="Holder A.A."/>
            <person name="Waters A.P."/>
            <person name="Newbold C.I."/>
            <person name="Pain A."/>
            <person name="Berriman M."/>
            <person name="Janse C.J."/>
        </authorList>
    </citation>
    <scope>NUCLEOTIDE SEQUENCE [LARGE SCALE GENOMIC DNA]</scope>
    <source>
        <strain evidence="4 5">17X</strain>
        <strain evidence="3 6">YM</strain>
    </source>
</reference>
<dbReference type="SUPFAM" id="SSF55961">
    <property type="entry name" value="Bet v1-like"/>
    <property type="match status" value="1"/>
</dbReference>
<evidence type="ECO:0000313" key="6">
    <source>
        <dbReference type="Proteomes" id="UP000072904"/>
    </source>
</evidence>
<reference evidence="3" key="2">
    <citation type="submission" date="2014-05" db="EMBL/GenBank/DDBJ databases">
        <authorList>
            <person name="Aslett A.Martin."/>
            <person name="De Silva Nishadi"/>
        </authorList>
    </citation>
    <scope>NUCLEOTIDE SEQUENCE</scope>
    <source>
        <strain evidence="3">YM</strain>
    </source>
</reference>
<dbReference type="Proteomes" id="UP000072904">
    <property type="component" value="Chromosome 4"/>
</dbReference>
<dbReference type="KEGG" id="pyo:PY17X_0409100"/>
<evidence type="ECO:0000259" key="2">
    <source>
        <dbReference type="Pfam" id="PF08327"/>
    </source>
</evidence>
<dbReference type="RefSeq" id="XP_022811547.1">
    <property type="nucleotide sequence ID" value="XM_022955068.1"/>
</dbReference>
<evidence type="ECO:0000313" key="3">
    <source>
        <dbReference type="EMBL" id="CDU16470.1"/>
    </source>
</evidence>
<dbReference type="OrthoDB" id="567237at2759"/>
<accession>A0A078K773</accession>
<evidence type="ECO:0000313" key="4">
    <source>
        <dbReference type="EMBL" id="VTZ73280.1"/>
    </source>
</evidence>
<dbReference type="EMBL" id="LM993658">
    <property type="protein sequence ID" value="VTZ73280.1"/>
    <property type="molecule type" value="Genomic_DNA"/>
</dbReference>
<dbReference type="Pfam" id="PF08327">
    <property type="entry name" value="AHSA1"/>
    <property type="match status" value="1"/>
</dbReference>
<dbReference type="VEuPathDB" id="PlasmoDB:PYYM_0409200"/>
<comment type="similarity">
    <text evidence="1">Belongs to the AHA1 family.</text>
</comment>
<evidence type="ECO:0000256" key="1">
    <source>
        <dbReference type="ARBA" id="ARBA00006817"/>
    </source>
</evidence>
<dbReference type="VEuPathDB" id="PlasmoDB:PY17X_0409100"/>
<dbReference type="GeneID" id="34859632"/>
<dbReference type="Proteomes" id="UP000072874">
    <property type="component" value="Chromosome 4"/>
</dbReference>
<name>A0A078K773_PLAYE</name>
<dbReference type="VEuPathDB" id="PlasmoDB:Py17XNL_000403915"/>
<proteinExistence type="inferred from homology"/>
<dbReference type="InterPro" id="IPR023393">
    <property type="entry name" value="START-like_dom_sf"/>
</dbReference>
<dbReference type="EMBL" id="LK934632">
    <property type="protein sequence ID" value="CDU16470.1"/>
    <property type="molecule type" value="Genomic_DNA"/>
</dbReference>
<dbReference type="InterPro" id="IPR013538">
    <property type="entry name" value="ASHA1/2-like_C"/>
</dbReference>
<dbReference type="CDD" id="cd08892">
    <property type="entry name" value="SRPBCC_Aha1"/>
    <property type="match status" value="1"/>
</dbReference>
<dbReference type="AlphaFoldDB" id="A0A078K773"/>
<dbReference type="Gene3D" id="3.30.530.20">
    <property type="match status" value="1"/>
</dbReference>
<reference evidence="4" key="4">
    <citation type="submission" date="2019-05" db="EMBL/GenBank/DDBJ databases">
        <authorList>
            <consortium name="Pathogen Informatics"/>
        </authorList>
    </citation>
    <scope>NUCLEOTIDE SEQUENCE</scope>
    <source>
        <strain evidence="4">17X</strain>
    </source>
</reference>
<reference evidence="4" key="3">
    <citation type="submission" date="2014-05" db="EMBL/GenBank/DDBJ databases">
        <authorList>
            <person name="Aslett M.A."/>
            <person name="De Silva N."/>
        </authorList>
    </citation>
    <scope>NUCLEOTIDE SEQUENCE</scope>
    <source>
        <strain evidence="4">17X</strain>
    </source>
</reference>
<feature type="domain" description="Activator of Hsp90 ATPase homologue 1/2-like C-terminal" evidence="2">
    <location>
        <begin position="11"/>
        <end position="134"/>
    </location>
</feature>
<protein>
    <submittedName>
        <fullName evidence="4">Activator of Hsp90 ATPase, putative</fullName>
    </submittedName>
</protein>
<evidence type="ECO:0000313" key="5">
    <source>
        <dbReference type="Proteomes" id="UP000072874"/>
    </source>
</evidence>
<gene>
    <name evidence="4" type="ORF">PY17X_0409100</name>
    <name evidence="3" type="ORF">PYYM_0409200</name>
</gene>
<organism evidence="4 5">
    <name type="scientific">Plasmodium yoelii</name>
    <dbReference type="NCBI Taxonomy" id="5861"/>
    <lineage>
        <taxon>Eukaryota</taxon>
        <taxon>Sar</taxon>
        <taxon>Alveolata</taxon>
        <taxon>Apicomplexa</taxon>
        <taxon>Aconoidasida</taxon>
        <taxon>Haemosporida</taxon>
        <taxon>Plasmodiidae</taxon>
        <taxon>Plasmodium</taxon>
        <taxon>Plasmodium (Vinckeia)</taxon>
    </lineage>
</organism>
<dbReference type="OMA" id="RNGWTEN"/>